<accession>A0A3D3TKW6</accession>
<organism evidence="2 3">
    <name type="scientific">Mesotoga infera</name>
    <dbReference type="NCBI Taxonomy" id="1236046"/>
    <lineage>
        <taxon>Bacteria</taxon>
        <taxon>Thermotogati</taxon>
        <taxon>Thermotogota</taxon>
        <taxon>Thermotogae</taxon>
        <taxon>Kosmotogales</taxon>
        <taxon>Kosmotogaceae</taxon>
        <taxon>Mesotoga</taxon>
    </lineage>
</organism>
<evidence type="ECO:0000313" key="3">
    <source>
        <dbReference type="Proteomes" id="UP000264215"/>
    </source>
</evidence>
<reference evidence="2 3" key="1">
    <citation type="journal article" date="2018" name="Nat. Biotechnol.">
        <title>A standardized bacterial taxonomy based on genome phylogeny substantially revises the tree of life.</title>
        <authorList>
            <person name="Parks D.H."/>
            <person name="Chuvochina M."/>
            <person name="Waite D.W."/>
            <person name="Rinke C."/>
            <person name="Skarshewski A."/>
            <person name="Chaumeil P.A."/>
            <person name="Hugenholtz P."/>
        </authorList>
    </citation>
    <scope>NUCLEOTIDE SEQUENCE [LARGE SCALE GENOMIC DNA]</scope>
    <source>
        <strain evidence="2">UBA9905</strain>
    </source>
</reference>
<dbReference type="GO" id="GO:0003677">
    <property type="term" value="F:DNA binding"/>
    <property type="evidence" value="ECO:0007669"/>
    <property type="project" value="InterPro"/>
</dbReference>
<comment type="caution">
    <text evidence="2">The sequence shown here is derived from an EMBL/GenBank/DDBJ whole genome shotgun (WGS) entry which is preliminary data.</text>
</comment>
<proteinExistence type="predicted"/>
<dbReference type="AlphaFoldDB" id="A0A3D3TKW6"/>
<feature type="domain" description="Transposase IS4-like" evidence="1">
    <location>
        <begin position="47"/>
        <end position="104"/>
    </location>
</feature>
<sequence length="135" mass="15709">MGFSEEVIIRDRTARFHQRVVHFKSVRVPLKIVMAELDGGRRTTPISSDTELSSEDIFLYYLHRWSIESYFKTAKQHFSLAKAGLSTEDGQKHWIILIVLAYLIFNDLHRFILEKTKLKDMMCSKHHRGISSSGL</sequence>
<dbReference type="GO" id="GO:0004803">
    <property type="term" value="F:transposase activity"/>
    <property type="evidence" value="ECO:0007669"/>
    <property type="project" value="InterPro"/>
</dbReference>
<dbReference type="EMBL" id="DQBS01000015">
    <property type="protein sequence ID" value="HCO69093.1"/>
    <property type="molecule type" value="Genomic_DNA"/>
</dbReference>
<evidence type="ECO:0000259" key="1">
    <source>
        <dbReference type="Pfam" id="PF01609"/>
    </source>
</evidence>
<name>A0A3D3TKW6_9BACT</name>
<dbReference type="InterPro" id="IPR012337">
    <property type="entry name" value="RNaseH-like_sf"/>
</dbReference>
<dbReference type="Pfam" id="PF01609">
    <property type="entry name" value="DDE_Tnp_1"/>
    <property type="match status" value="1"/>
</dbReference>
<dbReference type="InterPro" id="IPR002559">
    <property type="entry name" value="Transposase_11"/>
</dbReference>
<protein>
    <recommendedName>
        <fullName evidence="1">Transposase IS4-like domain-containing protein</fullName>
    </recommendedName>
</protein>
<evidence type="ECO:0000313" key="2">
    <source>
        <dbReference type="EMBL" id="HCO69093.1"/>
    </source>
</evidence>
<gene>
    <name evidence="2" type="ORF">DIT26_00655</name>
</gene>
<dbReference type="SUPFAM" id="SSF53098">
    <property type="entry name" value="Ribonuclease H-like"/>
    <property type="match status" value="1"/>
</dbReference>
<dbReference type="GO" id="GO:0006313">
    <property type="term" value="P:DNA transposition"/>
    <property type="evidence" value="ECO:0007669"/>
    <property type="project" value="InterPro"/>
</dbReference>
<dbReference type="Proteomes" id="UP000264215">
    <property type="component" value="Unassembled WGS sequence"/>
</dbReference>